<protein>
    <recommendedName>
        <fullName evidence="1">Electron transfer flavoprotein small subunit</fullName>
    </recommendedName>
</protein>
<name>A0ABV2J7V8_9FIRM</name>
<dbReference type="PIRSF" id="PIRSF000090">
    <property type="entry name" value="Beta-ETF"/>
    <property type="match status" value="1"/>
</dbReference>
<comment type="caution">
    <text evidence="3">The sequence shown here is derived from an EMBL/GenBank/DDBJ whole genome shotgun (WGS) entry which is preliminary data.</text>
</comment>
<dbReference type="InterPro" id="IPR014729">
    <property type="entry name" value="Rossmann-like_a/b/a_fold"/>
</dbReference>
<dbReference type="CDD" id="cd01714">
    <property type="entry name" value="ETF_beta"/>
    <property type="match status" value="1"/>
</dbReference>
<keyword evidence="4" id="KW-1185">Reference proteome</keyword>
<dbReference type="InterPro" id="IPR012255">
    <property type="entry name" value="ETF_b"/>
</dbReference>
<dbReference type="InterPro" id="IPR033948">
    <property type="entry name" value="ETF_beta_N"/>
</dbReference>
<evidence type="ECO:0000256" key="1">
    <source>
        <dbReference type="ARBA" id="ARBA00042002"/>
    </source>
</evidence>
<evidence type="ECO:0000259" key="2">
    <source>
        <dbReference type="SMART" id="SM00893"/>
    </source>
</evidence>
<dbReference type="EMBL" id="JBEPMA010000002">
    <property type="protein sequence ID" value="MET3616852.1"/>
    <property type="molecule type" value="Genomic_DNA"/>
</dbReference>
<reference evidence="3 4" key="1">
    <citation type="submission" date="2024-06" db="EMBL/GenBank/DDBJ databases">
        <title>Genomic Encyclopedia of Type Strains, Phase IV (KMG-IV): sequencing the most valuable type-strain genomes for metagenomic binning, comparative biology and taxonomic classification.</title>
        <authorList>
            <person name="Goeker M."/>
        </authorList>
    </citation>
    <scope>NUCLEOTIDE SEQUENCE [LARGE SCALE GENOMIC DNA]</scope>
    <source>
        <strain evidence="3 4">DSM 21460</strain>
    </source>
</reference>
<dbReference type="Proteomes" id="UP001549162">
    <property type="component" value="Unassembled WGS sequence"/>
</dbReference>
<sequence length="265" mass="28956">MNILVCIKTVPDVTDARIDPETNNLIRDGIKTIINPSDLCGLKFALNLKEQVNEEVKISALTMGPPSAEKYLRDCIAMGADEVYLLEGIEFKGSDTLATSYALSEAAKAIGDFDIIFTGDQTMDGDTGQVGPQLAESLNMNQVTYISKIDYLDGHYEVKRETKGGTETLKLDTPFVATCLKDSVGKPSKFALGRTKIAKTQEINHFTAQSLNLDPNRIGQNGSKTIVNEVYAPPKSQTGQMIDEGSLDKNIDVVIELLKKEHILV</sequence>
<evidence type="ECO:0000313" key="4">
    <source>
        <dbReference type="Proteomes" id="UP001549162"/>
    </source>
</evidence>
<dbReference type="PANTHER" id="PTHR21294">
    <property type="entry name" value="ELECTRON TRANSFER FLAVOPROTEIN BETA-SUBUNIT"/>
    <property type="match status" value="1"/>
</dbReference>
<accession>A0ABV2J7V8</accession>
<dbReference type="PANTHER" id="PTHR21294:SF17">
    <property type="entry name" value="PROTEIN FIXA"/>
    <property type="match status" value="1"/>
</dbReference>
<evidence type="ECO:0000313" key="3">
    <source>
        <dbReference type="EMBL" id="MET3616852.1"/>
    </source>
</evidence>
<dbReference type="RefSeq" id="WP_354366857.1">
    <property type="nucleotide sequence ID" value="NZ_JBEPMA010000002.1"/>
</dbReference>
<gene>
    <name evidence="3" type="ORF">ABID14_000477</name>
</gene>
<dbReference type="SUPFAM" id="SSF52402">
    <property type="entry name" value="Adenine nucleotide alpha hydrolases-like"/>
    <property type="match status" value="1"/>
</dbReference>
<organism evidence="3 4">
    <name type="scientific">Peptoniphilus olsenii</name>
    <dbReference type="NCBI Taxonomy" id="411570"/>
    <lineage>
        <taxon>Bacteria</taxon>
        <taxon>Bacillati</taxon>
        <taxon>Bacillota</taxon>
        <taxon>Tissierellia</taxon>
        <taxon>Tissierellales</taxon>
        <taxon>Peptoniphilaceae</taxon>
        <taxon>Peptoniphilus</taxon>
    </lineage>
</organism>
<dbReference type="Pfam" id="PF01012">
    <property type="entry name" value="ETF"/>
    <property type="match status" value="1"/>
</dbReference>
<dbReference type="Gene3D" id="3.40.50.620">
    <property type="entry name" value="HUPs"/>
    <property type="match status" value="1"/>
</dbReference>
<feature type="domain" description="Electron transfer flavoprotein alpha/beta-subunit N-terminal" evidence="2">
    <location>
        <begin position="22"/>
        <end position="215"/>
    </location>
</feature>
<proteinExistence type="predicted"/>
<dbReference type="InterPro" id="IPR014730">
    <property type="entry name" value="ETF_a/b_N"/>
</dbReference>
<dbReference type="SMART" id="SM00893">
    <property type="entry name" value="ETF"/>
    <property type="match status" value="1"/>
</dbReference>